<protein>
    <recommendedName>
        <fullName evidence="7">Anti-CBASS protein Acb1</fullName>
    </recommendedName>
</protein>
<dbReference type="OrthoDB" id="9797300at2"/>
<evidence type="ECO:0000256" key="5">
    <source>
        <dbReference type="ARBA" id="ARBA00034283"/>
    </source>
</evidence>
<evidence type="ECO:0000256" key="8">
    <source>
        <dbReference type="ARBA" id="ARBA00048123"/>
    </source>
</evidence>
<comment type="similarity">
    <text evidence="6">Belongs to the anti-CBASS protein Acb1 family.</text>
</comment>
<comment type="catalytic activity">
    <reaction evidence="8">
        <text>3',3'-cUAMP + H2O = U[3'-5']pAp[3'] + H(+)</text>
        <dbReference type="Rhea" id="RHEA:72835"/>
        <dbReference type="ChEBI" id="CHEBI:15377"/>
        <dbReference type="ChEBI" id="CHEBI:15378"/>
        <dbReference type="ChEBI" id="CHEBI:143809"/>
        <dbReference type="ChEBI" id="CHEBI:192498"/>
    </reaction>
    <physiologicalReaction direction="left-to-right" evidence="8">
        <dbReference type="Rhea" id="RHEA:72836"/>
    </physiologicalReaction>
</comment>
<dbReference type="AlphaFoldDB" id="A0A329Y2K7"/>
<evidence type="ECO:0000256" key="3">
    <source>
        <dbReference type="ARBA" id="ARBA00034240"/>
    </source>
</evidence>
<proteinExistence type="inferred from homology"/>
<evidence type="ECO:0000256" key="6">
    <source>
        <dbReference type="ARBA" id="ARBA00034316"/>
    </source>
</evidence>
<feature type="domain" description="Anti-CBASS protein Acb1-like C-terminal" evidence="9">
    <location>
        <begin position="3"/>
        <end position="131"/>
    </location>
</feature>
<evidence type="ECO:0000313" key="11">
    <source>
        <dbReference type="Proteomes" id="UP000251205"/>
    </source>
</evidence>
<evidence type="ECO:0000259" key="9">
    <source>
        <dbReference type="Pfam" id="PF23474"/>
    </source>
</evidence>
<sequence length="141" mass="15968">MFVIRELLNRNDLIEWAITEGFQEIVPATALHVTIGKFHDPNVGRRLVPAASDLTIRASQRRAVLDFGGIVVLAFGSVKLSRRHAEFRRAGMTWFYRDYTPHVSFALDGMDLRDIRPFDGRLCFGPEIFKPDPILDSLPTG</sequence>
<evidence type="ECO:0000256" key="2">
    <source>
        <dbReference type="ARBA" id="ARBA00034233"/>
    </source>
</evidence>
<evidence type="ECO:0000313" key="10">
    <source>
        <dbReference type="EMBL" id="RAX37936.1"/>
    </source>
</evidence>
<dbReference type="EMBL" id="QMKK01000056">
    <property type="protein sequence ID" value="RAX37936.1"/>
    <property type="molecule type" value="Genomic_DNA"/>
</dbReference>
<organism evidence="10 11">
    <name type="scientific">Rhizobium tropici</name>
    <dbReference type="NCBI Taxonomy" id="398"/>
    <lineage>
        <taxon>Bacteria</taxon>
        <taxon>Pseudomonadati</taxon>
        <taxon>Pseudomonadota</taxon>
        <taxon>Alphaproteobacteria</taxon>
        <taxon>Hyphomicrobiales</taxon>
        <taxon>Rhizobiaceae</taxon>
        <taxon>Rhizobium/Agrobacterium group</taxon>
        <taxon>Rhizobium</taxon>
    </lineage>
</organism>
<comment type="catalytic activity">
    <reaction evidence="2">
        <text>3',3',3'-cAAG + H2O = G[3'-5']pA[3'-5']pAp[3'] + H(+)</text>
        <dbReference type="Rhea" id="RHEA:72863"/>
        <dbReference type="ChEBI" id="CHEBI:15377"/>
        <dbReference type="ChEBI" id="CHEBI:15378"/>
        <dbReference type="ChEBI" id="CHEBI:143810"/>
        <dbReference type="ChEBI" id="CHEBI:192532"/>
    </reaction>
    <physiologicalReaction direction="left-to-right" evidence="2">
        <dbReference type="Rhea" id="RHEA:72864"/>
    </physiologicalReaction>
</comment>
<comment type="caution">
    <text evidence="10">The sequence shown here is derived from an EMBL/GenBank/DDBJ whole genome shotgun (WGS) entry which is preliminary data.</text>
</comment>
<dbReference type="InterPro" id="IPR056175">
    <property type="entry name" value="Acb1-like_C"/>
</dbReference>
<evidence type="ECO:0000256" key="4">
    <source>
        <dbReference type="ARBA" id="ARBA00034244"/>
    </source>
</evidence>
<evidence type="ECO:0000256" key="7">
    <source>
        <dbReference type="ARBA" id="ARBA00034343"/>
    </source>
</evidence>
<evidence type="ECO:0000256" key="1">
    <source>
        <dbReference type="ARBA" id="ARBA00022801"/>
    </source>
</evidence>
<gene>
    <name evidence="10" type="ORF">DQ393_30145</name>
</gene>
<accession>A0A329Y2K7</accession>
<dbReference type="Proteomes" id="UP000251205">
    <property type="component" value="Unassembled WGS sequence"/>
</dbReference>
<keyword evidence="1" id="KW-0378">Hydrolase</keyword>
<comment type="catalytic activity">
    <reaction evidence="5">
        <text>3',3'-cGAMP + H2O = G[3'-5']pAp[3'] + H(+)</text>
        <dbReference type="Rhea" id="RHEA:72831"/>
        <dbReference type="ChEBI" id="CHEBI:15377"/>
        <dbReference type="ChEBI" id="CHEBI:15378"/>
        <dbReference type="ChEBI" id="CHEBI:71501"/>
        <dbReference type="ChEBI" id="CHEBI:192497"/>
    </reaction>
    <physiologicalReaction direction="left-to-right" evidence="5">
        <dbReference type="Rhea" id="RHEA:72832"/>
    </physiologicalReaction>
</comment>
<comment type="catalytic activity">
    <reaction evidence="3">
        <text>3',3',3'-c-tri-AMP + H2O = A[3'-5']pA[3'-5']pAp[3'] + H(+)</text>
        <dbReference type="Rhea" id="RHEA:72859"/>
        <dbReference type="ChEBI" id="CHEBI:15377"/>
        <dbReference type="ChEBI" id="CHEBI:15378"/>
        <dbReference type="ChEBI" id="CHEBI:192523"/>
        <dbReference type="ChEBI" id="CHEBI:192530"/>
    </reaction>
    <physiologicalReaction direction="left-to-right" evidence="3">
        <dbReference type="Rhea" id="RHEA:72860"/>
    </physiologicalReaction>
</comment>
<dbReference type="Pfam" id="PF23474">
    <property type="entry name" value="Acb1"/>
    <property type="match status" value="1"/>
</dbReference>
<dbReference type="RefSeq" id="WP_112345368.1">
    <property type="nucleotide sequence ID" value="NZ_QMKK01000056.1"/>
</dbReference>
<dbReference type="GO" id="GO:0016787">
    <property type="term" value="F:hydrolase activity"/>
    <property type="evidence" value="ECO:0007669"/>
    <property type="project" value="UniProtKB-KW"/>
</dbReference>
<name>A0A329Y2K7_RHITR</name>
<comment type="catalytic activity">
    <reaction evidence="4">
        <text>3',3',3'-cAAG + H2O = A[3'-5']pG[3'-5']pAp[3'] + H(+)</text>
        <dbReference type="Rhea" id="RHEA:72867"/>
        <dbReference type="ChEBI" id="CHEBI:15377"/>
        <dbReference type="ChEBI" id="CHEBI:15378"/>
        <dbReference type="ChEBI" id="CHEBI:143810"/>
        <dbReference type="ChEBI" id="CHEBI:192533"/>
    </reaction>
    <physiologicalReaction direction="left-to-right" evidence="4">
        <dbReference type="Rhea" id="RHEA:72868"/>
    </physiologicalReaction>
</comment>
<reference evidence="10 11" key="1">
    <citation type="submission" date="2018-06" db="EMBL/GenBank/DDBJ databases">
        <title>Whole Genome Sequence of an efficient microsymbiont, Rhizobium tropici.</title>
        <authorList>
            <person name="Srinivasan R."/>
            <person name="Singh H.V."/>
            <person name="Srivastava R."/>
            <person name="Kumari B."/>
            <person name="Radhakrishna A."/>
        </authorList>
    </citation>
    <scope>NUCLEOTIDE SEQUENCE [LARGE SCALE GENOMIC DNA]</scope>
    <source>
        <strain evidence="10 11">IGFRI Rhizo-19</strain>
    </source>
</reference>